<sequence>MGADNNRTNQKIIVKAQSFDSKVLDDYMLSLVSIANVHGGYIIGPVPLPLRESKFVIDVSRTIDKSRHSVFGAAKTKHIRIIYIFDESGNDNLINQIAMLVLPHGIGVEIKSQE</sequence>
<dbReference type="Gene3D" id="3.30.70.600">
    <property type="entry name" value="Ribosomal protein S10 domain"/>
    <property type="match status" value="1"/>
</dbReference>
<dbReference type="GO" id="GO:0006412">
    <property type="term" value="P:translation"/>
    <property type="evidence" value="ECO:0007669"/>
    <property type="project" value="UniProtKB-UniRule"/>
</dbReference>
<comment type="similarity">
    <text evidence="1 4">Belongs to the universal ribosomal protein uS10 family.</text>
</comment>
<evidence type="ECO:0000259" key="5">
    <source>
        <dbReference type="SMART" id="SM01403"/>
    </source>
</evidence>
<organism evidence="6 7">
    <name type="scientific">Candidatus Deianiraea vastatrix</name>
    <dbReference type="NCBI Taxonomy" id="2163644"/>
    <lineage>
        <taxon>Bacteria</taxon>
        <taxon>Pseudomonadati</taxon>
        <taxon>Pseudomonadota</taxon>
        <taxon>Alphaproteobacteria</taxon>
        <taxon>Rickettsiales</taxon>
        <taxon>Candidatus Deianiraeaceae</taxon>
        <taxon>Candidatus Deianiraea</taxon>
    </lineage>
</organism>
<gene>
    <name evidence="4" type="primary">rpsJ</name>
    <name evidence="6" type="ORF">Deia_00806</name>
</gene>
<protein>
    <recommendedName>
        <fullName evidence="4">Small ribosomal subunit protein uS10</fullName>
    </recommendedName>
</protein>
<evidence type="ECO:0000256" key="4">
    <source>
        <dbReference type="HAMAP-Rule" id="MF_00508"/>
    </source>
</evidence>
<dbReference type="GO" id="GO:0003735">
    <property type="term" value="F:structural constituent of ribosome"/>
    <property type="evidence" value="ECO:0007669"/>
    <property type="project" value="InterPro"/>
</dbReference>
<keyword evidence="3 4" id="KW-0687">Ribonucleoprotein</keyword>
<dbReference type="OrthoDB" id="9804464at2"/>
<dbReference type="SUPFAM" id="SSF54999">
    <property type="entry name" value="Ribosomal protein S10"/>
    <property type="match status" value="1"/>
</dbReference>
<dbReference type="HAMAP" id="MF_00508">
    <property type="entry name" value="Ribosomal_uS10"/>
    <property type="match status" value="1"/>
</dbReference>
<dbReference type="GO" id="GO:1990904">
    <property type="term" value="C:ribonucleoprotein complex"/>
    <property type="evidence" value="ECO:0007669"/>
    <property type="project" value="UniProtKB-KW"/>
</dbReference>
<evidence type="ECO:0000313" key="7">
    <source>
        <dbReference type="Proteomes" id="UP000321934"/>
    </source>
</evidence>
<dbReference type="GO" id="GO:0000049">
    <property type="term" value="F:tRNA binding"/>
    <property type="evidence" value="ECO:0007669"/>
    <property type="project" value="UniProtKB-UniRule"/>
</dbReference>
<reference evidence="6 7" key="1">
    <citation type="journal article" date="2019" name="ISME J.">
        <title>Deianiraea, an extracellular bacterium associated with the ciliate Paramecium, suggests an alternative scenario for the evolution of Rickettsiales.</title>
        <authorList>
            <person name="Castelli M."/>
            <person name="Sabaneyeva E."/>
            <person name="Lanzoni O."/>
            <person name="Lebedeva N."/>
            <person name="Floriano A.M."/>
            <person name="Gaiarsa S."/>
            <person name="Benken K."/>
            <person name="Modeo L."/>
            <person name="Bandi C."/>
            <person name="Potekhin A."/>
            <person name="Sassera D."/>
            <person name="Petroni G."/>
        </authorList>
    </citation>
    <scope>NUCLEOTIDE SEQUENCE [LARGE SCALE GENOMIC DNA]</scope>
    <source>
        <strain evidence="6">CyL4-1</strain>
    </source>
</reference>
<dbReference type="Proteomes" id="UP000321934">
    <property type="component" value="Chromosome"/>
</dbReference>
<dbReference type="AlphaFoldDB" id="A0A5B8XHH9"/>
<dbReference type="InterPro" id="IPR027486">
    <property type="entry name" value="Ribosomal_uS10_dom"/>
</dbReference>
<dbReference type="InterPro" id="IPR036838">
    <property type="entry name" value="Ribosomal_uS10_dom_sf"/>
</dbReference>
<dbReference type="Pfam" id="PF00338">
    <property type="entry name" value="Ribosomal_S10"/>
    <property type="match status" value="1"/>
</dbReference>
<feature type="domain" description="Small ribosomal subunit protein uS10" evidence="5">
    <location>
        <begin position="13"/>
        <end position="111"/>
    </location>
</feature>
<dbReference type="SMART" id="SM01403">
    <property type="entry name" value="Ribosomal_S10"/>
    <property type="match status" value="1"/>
</dbReference>
<proteinExistence type="inferred from homology"/>
<dbReference type="InterPro" id="IPR001848">
    <property type="entry name" value="Ribosomal_uS10"/>
</dbReference>
<keyword evidence="2 4" id="KW-0689">Ribosomal protein</keyword>
<evidence type="ECO:0000256" key="3">
    <source>
        <dbReference type="ARBA" id="ARBA00023274"/>
    </source>
</evidence>
<name>A0A5B8XHH9_9RICK</name>
<evidence type="ECO:0000256" key="1">
    <source>
        <dbReference type="ARBA" id="ARBA00007102"/>
    </source>
</evidence>
<dbReference type="GO" id="GO:0005840">
    <property type="term" value="C:ribosome"/>
    <property type="evidence" value="ECO:0007669"/>
    <property type="project" value="UniProtKB-KW"/>
</dbReference>
<comment type="subunit">
    <text evidence="4">Part of the 30S ribosomal subunit.</text>
</comment>
<comment type="function">
    <text evidence="4">Involved in the binding of tRNA to the ribosomes.</text>
</comment>
<evidence type="ECO:0000313" key="6">
    <source>
        <dbReference type="EMBL" id="QED23594.1"/>
    </source>
</evidence>
<dbReference type="RefSeq" id="WP_146820859.1">
    <property type="nucleotide sequence ID" value="NZ_CP029077.1"/>
</dbReference>
<evidence type="ECO:0000256" key="2">
    <source>
        <dbReference type="ARBA" id="ARBA00022980"/>
    </source>
</evidence>
<keyword evidence="7" id="KW-1185">Reference proteome</keyword>
<accession>A0A5B8XHH9</accession>
<dbReference type="EMBL" id="CP029077">
    <property type="protein sequence ID" value="QED23594.1"/>
    <property type="molecule type" value="Genomic_DNA"/>
</dbReference>